<dbReference type="PATRIC" id="fig|1420583.3.peg.3569"/>
<proteinExistence type="predicted"/>
<evidence type="ECO:0000313" key="4">
    <source>
        <dbReference type="Proteomes" id="UP000052232"/>
    </source>
</evidence>
<dbReference type="GO" id="GO:0005886">
    <property type="term" value="C:plasma membrane"/>
    <property type="evidence" value="ECO:0007669"/>
    <property type="project" value="TreeGrafter"/>
</dbReference>
<dbReference type="SUPFAM" id="SSF51735">
    <property type="entry name" value="NAD(P)-binding Rossmann-fold domains"/>
    <property type="match status" value="1"/>
</dbReference>
<name>A0A0J7XN20_9SPHN</name>
<evidence type="ECO:0000256" key="1">
    <source>
        <dbReference type="ARBA" id="ARBA00023002"/>
    </source>
</evidence>
<dbReference type="EMBL" id="JACT01000005">
    <property type="protein sequence ID" value="KMS53052.1"/>
    <property type="molecule type" value="Genomic_DNA"/>
</dbReference>
<dbReference type="STRING" id="1420583.V473_18860"/>
<dbReference type="PANTHER" id="PTHR14239">
    <property type="entry name" value="DUDULIN-RELATED"/>
    <property type="match status" value="1"/>
</dbReference>
<dbReference type="InterPro" id="IPR036291">
    <property type="entry name" value="NAD(P)-bd_dom_sf"/>
</dbReference>
<organism evidence="3 4">
    <name type="scientific">Sphingobium cupriresistens LL01</name>
    <dbReference type="NCBI Taxonomy" id="1420583"/>
    <lineage>
        <taxon>Bacteria</taxon>
        <taxon>Pseudomonadati</taxon>
        <taxon>Pseudomonadota</taxon>
        <taxon>Alphaproteobacteria</taxon>
        <taxon>Sphingomonadales</taxon>
        <taxon>Sphingomonadaceae</taxon>
        <taxon>Sphingobium</taxon>
    </lineage>
</organism>
<accession>A0A0J7XN20</accession>
<comment type="caution">
    <text evidence="3">The sequence shown here is derived from an EMBL/GenBank/DDBJ whole genome shotgun (WGS) entry which is preliminary data.</text>
</comment>
<dbReference type="GO" id="GO:0006740">
    <property type="term" value="P:NADPH regeneration"/>
    <property type="evidence" value="ECO:0007669"/>
    <property type="project" value="InterPro"/>
</dbReference>
<dbReference type="PANTHER" id="PTHR14239:SF0">
    <property type="entry name" value="F420-DEPENDENT NADP REDUCTASE"/>
    <property type="match status" value="1"/>
</dbReference>
<dbReference type="InterPro" id="IPR051267">
    <property type="entry name" value="STEAP_metalloreductase"/>
</dbReference>
<dbReference type="GO" id="GO:0050661">
    <property type="term" value="F:NADP binding"/>
    <property type="evidence" value="ECO:0007669"/>
    <property type="project" value="InterPro"/>
</dbReference>
<keyword evidence="1" id="KW-0560">Oxidoreductase</keyword>
<dbReference type="Pfam" id="PF03807">
    <property type="entry name" value="F420_oxidored"/>
    <property type="match status" value="1"/>
</dbReference>
<evidence type="ECO:0000313" key="3">
    <source>
        <dbReference type="EMBL" id="KMS53052.1"/>
    </source>
</evidence>
<dbReference type="RefSeq" id="WP_066607814.1">
    <property type="nucleotide sequence ID" value="NZ_KQ130436.1"/>
</dbReference>
<dbReference type="GO" id="GO:0016651">
    <property type="term" value="F:oxidoreductase activity, acting on NAD(P)H"/>
    <property type="evidence" value="ECO:0007669"/>
    <property type="project" value="InterPro"/>
</dbReference>
<protein>
    <submittedName>
        <fullName evidence="3">F420-dependent NADP reductase</fullName>
    </submittedName>
</protein>
<dbReference type="GO" id="GO:0015677">
    <property type="term" value="P:copper ion import"/>
    <property type="evidence" value="ECO:0007669"/>
    <property type="project" value="TreeGrafter"/>
</dbReference>
<dbReference type="Gene3D" id="3.40.50.720">
    <property type="entry name" value="NAD(P)-binding Rossmann-like Domain"/>
    <property type="match status" value="1"/>
</dbReference>
<dbReference type="GO" id="GO:0008823">
    <property type="term" value="F:cupric reductase (NADH) activity"/>
    <property type="evidence" value="ECO:0007669"/>
    <property type="project" value="TreeGrafter"/>
</dbReference>
<dbReference type="GO" id="GO:0052851">
    <property type="term" value="F:ferric-chelate reductase (NADPH) activity"/>
    <property type="evidence" value="ECO:0007669"/>
    <property type="project" value="TreeGrafter"/>
</dbReference>
<dbReference type="GO" id="GO:0070967">
    <property type="term" value="F:coenzyme F420 binding"/>
    <property type="evidence" value="ECO:0007669"/>
    <property type="project" value="InterPro"/>
</dbReference>
<dbReference type="InterPro" id="IPR028939">
    <property type="entry name" value="P5C_Rdtase_cat_N"/>
</dbReference>
<dbReference type="NCBIfam" id="TIGR01915">
    <property type="entry name" value="npdG"/>
    <property type="match status" value="1"/>
</dbReference>
<gene>
    <name evidence="3" type="ORF">V473_18860</name>
</gene>
<dbReference type="Proteomes" id="UP000052232">
    <property type="component" value="Unassembled WGS sequence"/>
</dbReference>
<reference evidence="3 4" key="1">
    <citation type="journal article" date="2015" name="G3 (Bethesda)">
        <title>Insights into Ongoing Evolution of the Hexachlorocyclohexane Catabolic Pathway from Comparative Genomics of Ten Sphingomonadaceae Strains.</title>
        <authorList>
            <person name="Pearce S.L."/>
            <person name="Oakeshott J.G."/>
            <person name="Pandey G."/>
        </authorList>
    </citation>
    <scope>NUCLEOTIDE SEQUENCE [LARGE SCALE GENOMIC DNA]</scope>
    <source>
        <strain evidence="3 4">LL01</strain>
    </source>
</reference>
<sequence>MSLPAIAVVGGTGNLGAAIAWRLAHAGYPVVIGSRSADGAQKAAAELGHGLSGATNIEAAAGADIVIVTVPFAAQDATLRDIAPHVAGKIVVDTTVPLVPPKVMRVQLPAEGSAALRAQAALGEGVTLVSAFHNVAAHKLAKDVDVGCDVLVFGDDKAARGQVVALADAMGLRGLHGGALCNAAAAEALTSILIFLNKTYKVDGAGIRITGDLIPPAD</sequence>
<evidence type="ECO:0000259" key="2">
    <source>
        <dbReference type="Pfam" id="PF03807"/>
    </source>
</evidence>
<keyword evidence="4" id="KW-1185">Reference proteome</keyword>
<dbReference type="AlphaFoldDB" id="A0A0J7XN20"/>
<feature type="domain" description="Pyrroline-5-carboxylate reductase catalytic N-terminal" evidence="2">
    <location>
        <begin position="6"/>
        <end position="97"/>
    </location>
</feature>
<dbReference type="InterPro" id="IPR010185">
    <property type="entry name" value="NpdG"/>
</dbReference>